<sequence>MPQSFTMLQPEGETIVEVKRSTGGKADDTTLQLSARAAIVDEHLDSCIGALESSTSTVSCFGRKYSSVETAQKIAVLERERQNLRRILHDIVDLARTHSSEAEALRSRLTEAEKALLAARLPPSGDLVSDLQRQIQDLTSEYQGITEKAELELRRLESELGRVEAAREAALAESQEKSREIRSFQKRYDTLKSIAESHREAVMVAKKQADEPPVNPISICEHHRAFDPSYLRYPRFPQTAASHAKAMEAQTRRIAEARAGREAALAELETLRREHAALHDAFVRAGGVDHQISMVRKSFLTRSNAGSCSSGGGSGGRVRNLLKGRHGWCVHARPCGGGGAGGAGGDTTKLTPLSYDSQAALESLIKGGELFLCPTCLANGSFRTL</sequence>
<dbReference type="OrthoDB" id="543692at2759"/>
<accession>D8TH14</accession>
<keyword evidence="3" id="KW-1185">Reference proteome</keyword>
<organism evidence="3">
    <name type="scientific">Volvox carteri f. nagariensis</name>
    <dbReference type="NCBI Taxonomy" id="3068"/>
    <lineage>
        <taxon>Eukaryota</taxon>
        <taxon>Viridiplantae</taxon>
        <taxon>Chlorophyta</taxon>
        <taxon>core chlorophytes</taxon>
        <taxon>Chlorophyceae</taxon>
        <taxon>CS clade</taxon>
        <taxon>Chlamydomonadales</taxon>
        <taxon>Volvocaceae</taxon>
        <taxon>Volvox</taxon>
    </lineage>
</organism>
<dbReference type="Proteomes" id="UP000001058">
    <property type="component" value="Unassembled WGS sequence"/>
</dbReference>
<reference evidence="2 3" key="1">
    <citation type="journal article" date="2010" name="Science">
        <title>Genomic analysis of organismal complexity in the multicellular green alga Volvox carteri.</title>
        <authorList>
            <person name="Prochnik S.E."/>
            <person name="Umen J."/>
            <person name="Nedelcu A.M."/>
            <person name="Hallmann A."/>
            <person name="Miller S.M."/>
            <person name="Nishii I."/>
            <person name="Ferris P."/>
            <person name="Kuo A."/>
            <person name="Mitros T."/>
            <person name="Fritz-Laylin L.K."/>
            <person name="Hellsten U."/>
            <person name="Chapman J."/>
            <person name="Simakov O."/>
            <person name="Rensing S.A."/>
            <person name="Terry A."/>
            <person name="Pangilinan J."/>
            <person name="Kapitonov V."/>
            <person name="Jurka J."/>
            <person name="Salamov A."/>
            <person name="Shapiro H."/>
            <person name="Schmutz J."/>
            <person name="Grimwood J."/>
            <person name="Lindquist E."/>
            <person name="Lucas S."/>
            <person name="Grigoriev I.V."/>
            <person name="Schmitt R."/>
            <person name="Kirk D."/>
            <person name="Rokhsar D.S."/>
        </authorList>
    </citation>
    <scope>NUCLEOTIDE SEQUENCE [LARGE SCALE GENOMIC DNA]</scope>
    <source>
        <strain evidence="3">f. Nagariensis / Eve</strain>
    </source>
</reference>
<feature type="coiled-coil region" evidence="1">
    <location>
        <begin position="95"/>
        <end position="173"/>
    </location>
</feature>
<dbReference type="GeneID" id="9625335"/>
<dbReference type="AlphaFoldDB" id="D8TH14"/>
<dbReference type="InParanoid" id="D8TH14"/>
<name>D8TH14_VOLCA</name>
<evidence type="ECO:0000313" key="2">
    <source>
        <dbReference type="EMBL" id="EFJ52631.1"/>
    </source>
</evidence>
<evidence type="ECO:0000256" key="1">
    <source>
        <dbReference type="SAM" id="Coils"/>
    </source>
</evidence>
<dbReference type="Gene3D" id="1.20.58.60">
    <property type="match status" value="1"/>
</dbReference>
<keyword evidence="1" id="KW-0175">Coiled coil</keyword>
<protein>
    <submittedName>
        <fullName evidence="2">Uncharacterized protein</fullName>
    </submittedName>
</protein>
<proteinExistence type="predicted"/>
<feature type="coiled-coil region" evidence="1">
    <location>
        <begin position="254"/>
        <end position="281"/>
    </location>
</feature>
<dbReference type="RefSeq" id="XP_002945636.1">
    <property type="nucleotide sequence ID" value="XM_002945590.1"/>
</dbReference>
<evidence type="ECO:0000313" key="3">
    <source>
        <dbReference type="Proteomes" id="UP000001058"/>
    </source>
</evidence>
<dbReference type="KEGG" id="vcn:VOLCADRAFT_85804"/>
<dbReference type="EMBL" id="GL378323">
    <property type="protein sequence ID" value="EFJ52631.1"/>
    <property type="molecule type" value="Genomic_DNA"/>
</dbReference>
<gene>
    <name evidence="2" type="ORF">VOLCADRAFT_85804</name>
</gene>